<keyword evidence="1" id="KW-0472">Membrane</keyword>
<name>A0ABW6J3H4_STRWE</name>
<dbReference type="Pfam" id="PF19683">
    <property type="entry name" value="DUF6185"/>
    <property type="match status" value="1"/>
</dbReference>
<gene>
    <name evidence="2" type="ORF">ACFQ63_28380</name>
</gene>
<protein>
    <submittedName>
        <fullName evidence="2">DUF6185 family protein</fullName>
    </submittedName>
</protein>
<feature type="transmembrane region" description="Helical" evidence="1">
    <location>
        <begin position="41"/>
        <end position="61"/>
    </location>
</feature>
<accession>A0ABW6J3H4</accession>
<reference evidence="2 3" key="1">
    <citation type="submission" date="2024-09" db="EMBL/GenBank/DDBJ databases">
        <title>The Natural Products Discovery Center: Release of the First 8490 Sequenced Strains for Exploring Actinobacteria Biosynthetic Diversity.</title>
        <authorList>
            <person name="Kalkreuter E."/>
            <person name="Kautsar S.A."/>
            <person name="Yang D."/>
            <person name="Bader C.D."/>
            <person name="Teijaro C.N."/>
            <person name="Fluegel L."/>
            <person name="Davis C.M."/>
            <person name="Simpson J.R."/>
            <person name="Lauterbach L."/>
            <person name="Steele A.D."/>
            <person name="Gui C."/>
            <person name="Meng S."/>
            <person name="Li G."/>
            <person name="Viehrig K."/>
            <person name="Ye F."/>
            <person name="Su P."/>
            <person name="Kiefer A.F."/>
            <person name="Nichols A."/>
            <person name="Cepeda A.J."/>
            <person name="Yan W."/>
            <person name="Fan B."/>
            <person name="Jiang Y."/>
            <person name="Adhikari A."/>
            <person name="Zheng C.-J."/>
            <person name="Schuster L."/>
            <person name="Cowan T.M."/>
            <person name="Smanski M.J."/>
            <person name="Chevrette M.G."/>
            <person name="De Carvalho L.P.S."/>
            <person name="Shen B."/>
        </authorList>
    </citation>
    <scope>NUCLEOTIDE SEQUENCE [LARGE SCALE GENOMIC DNA]</scope>
    <source>
        <strain evidence="2 3">NPDC056472</strain>
    </source>
</reference>
<dbReference type="InterPro" id="IPR046176">
    <property type="entry name" value="DUF6185"/>
</dbReference>
<keyword evidence="1" id="KW-0812">Transmembrane</keyword>
<evidence type="ECO:0000313" key="3">
    <source>
        <dbReference type="Proteomes" id="UP001600424"/>
    </source>
</evidence>
<proteinExistence type="predicted"/>
<evidence type="ECO:0000313" key="2">
    <source>
        <dbReference type="EMBL" id="MFE5983602.1"/>
    </source>
</evidence>
<sequence length="116" mass="12639">MVSSGSDQPGPGCFERFPLLCRTCPTQADQAQALGESVPSLIGEIAAFASVMTCTGLVMDLQTFQNERRYWATNAVMVAYIYQMRFASVAFFVAQLIALATLWKTLSEVTSMSPTP</sequence>
<keyword evidence="1" id="KW-1133">Transmembrane helix</keyword>
<evidence type="ECO:0000256" key="1">
    <source>
        <dbReference type="SAM" id="Phobius"/>
    </source>
</evidence>
<dbReference type="Proteomes" id="UP001600424">
    <property type="component" value="Unassembled WGS sequence"/>
</dbReference>
<dbReference type="EMBL" id="JBHTRV010000025">
    <property type="protein sequence ID" value="MFE5983602.1"/>
    <property type="molecule type" value="Genomic_DNA"/>
</dbReference>
<feature type="transmembrane region" description="Helical" evidence="1">
    <location>
        <begin position="82"/>
        <end position="103"/>
    </location>
</feature>
<keyword evidence="3" id="KW-1185">Reference proteome</keyword>
<dbReference type="RefSeq" id="WP_386250750.1">
    <property type="nucleotide sequence ID" value="NZ_JBHTRV010000025.1"/>
</dbReference>
<organism evidence="2 3">
    <name type="scientific">Streptomyces wedmorensis</name>
    <dbReference type="NCBI Taxonomy" id="43759"/>
    <lineage>
        <taxon>Bacteria</taxon>
        <taxon>Bacillati</taxon>
        <taxon>Actinomycetota</taxon>
        <taxon>Actinomycetes</taxon>
        <taxon>Kitasatosporales</taxon>
        <taxon>Streptomycetaceae</taxon>
        <taxon>Streptomyces</taxon>
    </lineage>
</organism>
<comment type="caution">
    <text evidence="2">The sequence shown here is derived from an EMBL/GenBank/DDBJ whole genome shotgun (WGS) entry which is preliminary data.</text>
</comment>